<name>A0A8X6XYT3_9ARAC</name>
<organism evidence="2 3">
    <name type="scientific">Trichonephila inaurata madagascariensis</name>
    <dbReference type="NCBI Taxonomy" id="2747483"/>
    <lineage>
        <taxon>Eukaryota</taxon>
        <taxon>Metazoa</taxon>
        <taxon>Ecdysozoa</taxon>
        <taxon>Arthropoda</taxon>
        <taxon>Chelicerata</taxon>
        <taxon>Arachnida</taxon>
        <taxon>Araneae</taxon>
        <taxon>Araneomorphae</taxon>
        <taxon>Entelegynae</taxon>
        <taxon>Araneoidea</taxon>
        <taxon>Nephilidae</taxon>
        <taxon>Trichonephila</taxon>
        <taxon>Trichonephila inaurata</taxon>
    </lineage>
</organism>
<sequence>MWQYRDNSTYSKEIQPDEFPIATVDLERVPESPTKSEMPVDYSDREVNPKLTEVTPVMDVCKLSSCGRKIKPPQKLDLLNLTVFFEWSV</sequence>
<dbReference type="EMBL" id="BMAV01014438">
    <property type="protein sequence ID" value="GFY62845.1"/>
    <property type="molecule type" value="Genomic_DNA"/>
</dbReference>
<reference evidence="2" key="1">
    <citation type="submission" date="2020-08" db="EMBL/GenBank/DDBJ databases">
        <title>Multicomponent nature underlies the extraordinary mechanical properties of spider dragline silk.</title>
        <authorList>
            <person name="Kono N."/>
            <person name="Nakamura H."/>
            <person name="Mori M."/>
            <person name="Yoshida Y."/>
            <person name="Ohtoshi R."/>
            <person name="Malay A.D."/>
            <person name="Moran D.A.P."/>
            <person name="Tomita M."/>
            <person name="Numata K."/>
            <person name="Arakawa K."/>
        </authorList>
    </citation>
    <scope>NUCLEOTIDE SEQUENCE</scope>
</reference>
<comment type="caution">
    <text evidence="2">The sequence shown here is derived from an EMBL/GenBank/DDBJ whole genome shotgun (WGS) entry which is preliminary data.</text>
</comment>
<evidence type="ECO:0000256" key="1">
    <source>
        <dbReference type="SAM" id="MobiDB-lite"/>
    </source>
</evidence>
<feature type="region of interest" description="Disordered" evidence="1">
    <location>
        <begin position="27"/>
        <end position="47"/>
    </location>
</feature>
<dbReference type="AlphaFoldDB" id="A0A8X6XYT3"/>
<evidence type="ECO:0000313" key="3">
    <source>
        <dbReference type="Proteomes" id="UP000886998"/>
    </source>
</evidence>
<keyword evidence="3" id="KW-1185">Reference proteome</keyword>
<accession>A0A8X6XYT3</accession>
<dbReference type="Proteomes" id="UP000886998">
    <property type="component" value="Unassembled WGS sequence"/>
</dbReference>
<gene>
    <name evidence="2" type="ORF">TNIN_429061</name>
</gene>
<evidence type="ECO:0000313" key="2">
    <source>
        <dbReference type="EMBL" id="GFY62845.1"/>
    </source>
</evidence>
<proteinExistence type="predicted"/>
<protein>
    <submittedName>
        <fullName evidence="2">Uncharacterized protein</fullName>
    </submittedName>
</protein>